<organism evidence="2 3">
    <name type="scientific">Paenibacillus donghaensis</name>
    <dbReference type="NCBI Taxonomy" id="414771"/>
    <lineage>
        <taxon>Bacteria</taxon>
        <taxon>Bacillati</taxon>
        <taxon>Bacillota</taxon>
        <taxon>Bacilli</taxon>
        <taxon>Bacillales</taxon>
        <taxon>Paenibacillaceae</taxon>
        <taxon>Paenibacillus</taxon>
    </lineage>
</organism>
<sequence>MQLLRLLFSDWLKTKRTAVRSVTFAALLLFPLALLAYYSGSARTADLPVRIHEAYYQAGCILLPVAAGLLGGLLAAQEEQAGHFNGWLGQAAPRAQIYLSKLLLLLCLMAAILFGSLVVLLLGMKLVLQLDQIGTGAFILSGVLALAGSFLLASLHIYLAFAYGLGASVGAGGAGLLVAAIIGTTSIGDKIWPYLPWAWPARLAWLPSVRMAGALPDGLPESWLLRYSLQGLIPAAGLFLLATVCSILWFSRWEGRVSYE</sequence>
<keyword evidence="1" id="KW-0472">Membrane</keyword>
<feature type="transmembrane region" description="Helical" evidence="1">
    <location>
        <begin position="160"/>
        <end position="182"/>
    </location>
</feature>
<feature type="transmembrane region" description="Helical" evidence="1">
    <location>
        <begin position="133"/>
        <end position="153"/>
    </location>
</feature>
<evidence type="ECO:0000256" key="1">
    <source>
        <dbReference type="SAM" id="Phobius"/>
    </source>
</evidence>
<dbReference type="OrthoDB" id="1701852at2"/>
<dbReference type="Pfam" id="PF12730">
    <property type="entry name" value="ABC2_membrane_4"/>
    <property type="match status" value="1"/>
</dbReference>
<dbReference type="InterPro" id="IPR022294">
    <property type="entry name" value="ABC-transptr_permeasesu"/>
</dbReference>
<dbReference type="KEGG" id="pdh:B9T62_05990"/>
<dbReference type="NCBIfam" id="TIGR03733">
    <property type="entry name" value="lanti_perm_MutG"/>
    <property type="match status" value="1"/>
</dbReference>
<dbReference type="AlphaFoldDB" id="A0A2Z2KKI9"/>
<feature type="transmembrane region" description="Helical" evidence="1">
    <location>
        <begin position="227"/>
        <end position="250"/>
    </location>
</feature>
<keyword evidence="3" id="KW-1185">Reference proteome</keyword>
<reference evidence="2 3" key="1">
    <citation type="submission" date="2017-06" db="EMBL/GenBank/DDBJ databases">
        <title>Complete genome sequence of Paenibacillus donghaensis KCTC 13049T isolated from East Sea sediment, South Korea.</title>
        <authorList>
            <person name="Jung B.K."/>
            <person name="Hong S.-J."/>
            <person name="Shin J.-H."/>
        </authorList>
    </citation>
    <scope>NUCLEOTIDE SEQUENCE [LARGE SCALE GENOMIC DNA]</scope>
    <source>
        <strain evidence="2 3">KCTC 13049</strain>
    </source>
</reference>
<dbReference type="EMBL" id="CP021780">
    <property type="protein sequence ID" value="ASA20391.1"/>
    <property type="molecule type" value="Genomic_DNA"/>
</dbReference>
<gene>
    <name evidence="2" type="ORF">B9T62_05990</name>
</gene>
<dbReference type="CDD" id="cd21808">
    <property type="entry name" value="ABC-2_lan_permease_MutG"/>
    <property type="match status" value="1"/>
</dbReference>
<name>A0A2Z2KKI9_9BACL</name>
<feature type="transmembrane region" description="Helical" evidence="1">
    <location>
        <begin position="97"/>
        <end position="121"/>
    </location>
</feature>
<dbReference type="RefSeq" id="WP_087914411.1">
    <property type="nucleotide sequence ID" value="NZ_CP021780.1"/>
</dbReference>
<keyword evidence="1" id="KW-1133">Transmembrane helix</keyword>
<proteinExistence type="predicted"/>
<feature type="transmembrane region" description="Helical" evidence="1">
    <location>
        <begin position="54"/>
        <end position="76"/>
    </location>
</feature>
<evidence type="ECO:0000313" key="2">
    <source>
        <dbReference type="EMBL" id="ASA20391.1"/>
    </source>
</evidence>
<protein>
    <recommendedName>
        <fullName evidence="4">Lantibiotic ABC transporter permease</fullName>
    </recommendedName>
</protein>
<keyword evidence="1" id="KW-0812">Transmembrane</keyword>
<evidence type="ECO:0000313" key="3">
    <source>
        <dbReference type="Proteomes" id="UP000249890"/>
    </source>
</evidence>
<evidence type="ECO:0008006" key="4">
    <source>
        <dbReference type="Google" id="ProtNLM"/>
    </source>
</evidence>
<accession>A0A2Z2KKI9</accession>
<dbReference type="Proteomes" id="UP000249890">
    <property type="component" value="Chromosome"/>
</dbReference>